<dbReference type="InterPro" id="IPR032675">
    <property type="entry name" value="LRR_dom_sf"/>
</dbReference>
<proteinExistence type="predicted"/>
<feature type="non-terminal residue" evidence="1">
    <location>
        <position position="1"/>
    </location>
</feature>
<comment type="caution">
    <text evidence="1">The sequence shown here is derived from an EMBL/GenBank/DDBJ whole genome shotgun (WGS) entry which is preliminary data.</text>
</comment>
<organism evidence="1 2">
    <name type="scientific">Gigaspora margarita</name>
    <dbReference type="NCBI Taxonomy" id="4874"/>
    <lineage>
        <taxon>Eukaryota</taxon>
        <taxon>Fungi</taxon>
        <taxon>Fungi incertae sedis</taxon>
        <taxon>Mucoromycota</taxon>
        <taxon>Glomeromycotina</taxon>
        <taxon>Glomeromycetes</taxon>
        <taxon>Diversisporales</taxon>
        <taxon>Gigasporaceae</taxon>
        <taxon>Gigaspora</taxon>
    </lineage>
</organism>
<reference evidence="1 2" key="1">
    <citation type="submission" date="2021-06" db="EMBL/GenBank/DDBJ databases">
        <authorList>
            <person name="Kallberg Y."/>
            <person name="Tangrot J."/>
            <person name="Rosling A."/>
        </authorList>
    </citation>
    <scope>NUCLEOTIDE SEQUENCE [LARGE SCALE GENOMIC DNA]</scope>
    <source>
        <strain evidence="1 2">120-4 pot B 10/14</strain>
    </source>
</reference>
<gene>
    <name evidence="1" type="ORF">GMARGA_LOCUS31461</name>
</gene>
<evidence type="ECO:0000313" key="2">
    <source>
        <dbReference type="Proteomes" id="UP000789901"/>
    </source>
</evidence>
<dbReference type="EMBL" id="CAJVQB010046996">
    <property type="protein sequence ID" value="CAG8833256.1"/>
    <property type="molecule type" value="Genomic_DNA"/>
</dbReference>
<dbReference type="Gene3D" id="3.80.10.10">
    <property type="entry name" value="Ribonuclease Inhibitor"/>
    <property type="match status" value="1"/>
</dbReference>
<dbReference type="InterPro" id="IPR052394">
    <property type="entry name" value="LRR-containing"/>
</dbReference>
<protein>
    <submittedName>
        <fullName evidence="1">25532_t:CDS:1</fullName>
    </submittedName>
</protein>
<name>A0ABN7WJ37_GIGMA</name>
<keyword evidence="2" id="KW-1185">Reference proteome</keyword>
<sequence>ETITTEIKSIINSITFWWSNPPYKSNPITSNPIISNSITSNSITSNSITSNSITLNSITLNSITLNSITSNSITSNSITSNSITSNPITPITPPFSPTSTGKIPQEIGIERMIEAQCHVLNISKSRISFHIEYVLGSESIQLGLGVDNLPFRFVLLPPKGKENEIYTNDELMAIFNSLKYHPLLSEINLSNINLFELQILPSSPNNEGSNMLATIGNSLLTGKANLDRLILSDSSISKESAQALANGIMKHSSSIKELNISNCKLTFDGLSLILQALCMKKPEELEILNLSNNICDIDESILIDLFSRSKNLHSLNLRNCLKFFNGTKPIISVETLNETRLTTLDFGGIPLNNKSHLLSLYSYIRSPAFAKVKYFSIDHCNLDGEALAIILSYITTSPNYEKIRVWAGGNFIAKTSASCKEFCYAIRNDWTPVWLSLEDSIIGSNTEQVIEILSSFCENTVIKYLDLSNPQFIFNEFFTQNSQLTMTIKKACDVIGKLLRENNHIQELNLRGNSDRKWGPTLGPQLLGLEDNTNLEKLNIEGNSIGDQGIKSLSEALKRNSSLKSLRIDRYVSLHQVITSRQNTTIQSLGYPLKDLRTHNEILDAKIINASPITKANQKIISQKQKVNFKQIIDEILFAIEENSYKMSKAATVDNTLEN</sequence>
<dbReference type="PANTHER" id="PTHR24114">
    <property type="entry name" value="LEUCINE RICH REPEAT FAMILY PROTEIN"/>
    <property type="match status" value="1"/>
</dbReference>
<dbReference type="SUPFAM" id="SSF52047">
    <property type="entry name" value="RNI-like"/>
    <property type="match status" value="2"/>
</dbReference>
<dbReference type="InterPro" id="IPR001611">
    <property type="entry name" value="Leu-rich_rpt"/>
</dbReference>
<dbReference type="PANTHER" id="PTHR24114:SF2">
    <property type="entry name" value="F-BOX DOMAIN-CONTAINING PROTEIN-RELATED"/>
    <property type="match status" value="1"/>
</dbReference>
<accession>A0ABN7WJ37</accession>
<dbReference type="SMART" id="SM00368">
    <property type="entry name" value="LRR_RI"/>
    <property type="match status" value="3"/>
</dbReference>
<evidence type="ECO:0000313" key="1">
    <source>
        <dbReference type="EMBL" id="CAG8833256.1"/>
    </source>
</evidence>
<dbReference type="Pfam" id="PF13516">
    <property type="entry name" value="LRR_6"/>
    <property type="match status" value="2"/>
</dbReference>
<dbReference type="Proteomes" id="UP000789901">
    <property type="component" value="Unassembled WGS sequence"/>
</dbReference>